<evidence type="ECO:0000256" key="1">
    <source>
        <dbReference type="SAM" id="MobiDB-lite"/>
    </source>
</evidence>
<dbReference type="EMBL" id="UYJE01002963">
    <property type="protein sequence ID" value="VDI15309.1"/>
    <property type="molecule type" value="Genomic_DNA"/>
</dbReference>
<protein>
    <submittedName>
        <fullName evidence="2">Uncharacterized protein</fullName>
    </submittedName>
</protein>
<evidence type="ECO:0000313" key="2">
    <source>
        <dbReference type="EMBL" id="VDI15309.1"/>
    </source>
</evidence>
<reference evidence="2" key="1">
    <citation type="submission" date="2018-11" db="EMBL/GenBank/DDBJ databases">
        <authorList>
            <person name="Alioto T."/>
            <person name="Alioto T."/>
        </authorList>
    </citation>
    <scope>NUCLEOTIDE SEQUENCE</scope>
</reference>
<comment type="caution">
    <text evidence="2">The sequence shown here is derived from an EMBL/GenBank/DDBJ whole genome shotgun (WGS) entry which is preliminary data.</text>
</comment>
<proteinExistence type="predicted"/>
<name>A0A8B6D575_MYTGA</name>
<sequence>MSKSSPRLELNEQIILEGDNSIPQPNFISNDNRDWSNCGAFQDNLDNSEDERKIRKLTELSNYPRKSKSRQKHYPKNPPSQQLAELYGTPAYAQHYQRTQQCPFVGASQGVSLVRSTCATTASSKANGEKLSSSRQLQVIQQQLHNLPK</sequence>
<accession>A0A8B6D575</accession>
<feature type="compositionally biased region" description="Basic residues" evidence="1">
    <location>
        <begin position="65"/>
        <end position="75"/>
    </location>
</feature>
<organism evidence="2 3">
    <name type="scientific">Mytilus galloprovincialis</name>
    <name type="common">Mediterranean mussel</name>
    <dbReference type="NCBI Taxonomy" id="29158"/>
    <lineage>
        <taxon>Eukaryota</taxon>
        <taxon>Metazoa</taxon>
        <taxon>Spiralia</taxon>
        <taxon>Lophotrochozoa</taxon>
        <taxon>Mollusca</taxon>
        <taxon>Bivalvia</taxon>
        <taxon>Autobranchia</taxon>
        <taxon>Pteriomorphia</taxon>
        <taxon>Mytilida</taxon>
        <taxon>Mytiloidea</taxon>
        <taxon>Mytilidae</taxon>
        <taxon>Mytilinae</taxon>
        <taxon>Mytilus</taxon>
    </lineage>
</organism>
<gene>
    <name evidence="2" type="ORF">MGAL_10B031450</name>
</gene>
<dbReference type="AlphaFoldDB" id="A0A8B6D575"/>
<feature type="region of interest" description="Disordered" evidence="1">
    <location>
        <begin position="39"/>
        <end position="83"/>
    </location>
</feature>
<evidence type="ECO:0000313" key="3">
    <source>
        <dbReference type="Proteomes" id="UP000596742"/>
    </source>
</evidence>
<keyword evidence="3" id="KW-1185">Reference proteome</keyword>
<dbReference type="Proteomes" id="UP000596742">
    <property type="component" value="Unassembled WGS sequence"/>
</dbReference>